<evidence type="ECO:0000313" key="9">
    <source>
        <dbReference type="EMBL" id="KAK0386722.1"/>
    </source>
</evidence>
<feature type="region of interest" description="Disordered" evidence="8">
    <location>
        <begin position="641"/>
        <end position="711"/>
    </location>
</feature>
<dbReference type="EMBL" id="JAPDFR010000005">
    <property type="protein sequence ID" value="KAK0386722.1"/>
    <property type="molecule type" value="Genomic_DNA"/>
</dbReference>
<dbReference type="PANTHER" id="PTHR17039">
    <property type="entry name" value="U3 SMALL NUCLEOLAR RIBONUCLEOPROTEIN PROTEIN MPP10"/>
    <property type="match status" value="1"/>
</dbReference>
<gene>
    <name evidence="9" type="ORF">NLU13_6557</name>
</gene>
<keyword evidence="4 7" id="KW-0539">Nucleus</keyword>
<feature type="compositionally biased region" description="Low complexity" evidence="8">
    <location>
        <begin position="642"/>
        <end position="655"/>
    </location>
</feature>
<evidence type="ECO:0000256" key="3">
    <source>
        <dbReference type="ARBA" id="ARBA00022552"/>
    </source>
</evidence>
<dbReference type="PANTHER" id="PTHR17039:SF0">
    <property type="entry name" value="U3 SMALL NUCLEOLAR RIBONUCLEOPROTEIN PROTEIN MPP10"/>
    <property type="match status" value="1"/>
</dbReference>
<keyword evidence="10" id="KW-1185">Reference proteome</keyword>
<feature type="compositionally biased region" description="Basic and acidic residues" evidence="8">
    <location>
        <begin position="667"/>
        <end position="692"/>
    </location>
</feature>
<evidence type="ECO:0000256" key="5">
    <source>
        <dbReference type="ARBA" id="ARBA00023274"/>
    </source>
</evidence>
<accession>A0AA39GG40</accession>
<feature type="compositionally biased region" description="Low complexity" evidence="8">
    <location>
        <begin position="7"/>
        <end position="20"/>
    </location>
</feature>
<comment type="similarity">
    <text evidence="6 7">Belongs to the MPP10 family.</text>
</comment>
<dbReference type="Pfam" id="PF04006">
    <property type="entry name" value="Mpp10"/>
    <property type="match status" value="2"/>
</dbReference>
<feature type="compositionally biased region" description="Acidic residues" evidence="8">
    <location>
        <begin position="411"/>
        <end position="421"/>
    </location>
</feature>
<feature type="compositionally biased region" description="Acidic residues" evidence="8">
    <location>
        <begin position="162"/>
        <end position="233"/>
    </location>
</feature>
<dbReference type="PIRSF" id="PIRSF017300">
    <property type="entry name" value="snoRNP_Mpp10"/>
    <property type="match status" value="1"/>
</dbReference>
<dbReference type="GO" id="GO:0005732">
    <property type="term" value="C:sno(s)RNA-containing ribonucleoprotein complex"/>
    <property type="evidence" value="ECO:0007669"/>
    <property type="project" value="UniProtKB-UniRule"/>
</dbReference>
<feature type="region of interest" description="Disordered" evidence="8">
    <location>
        <begin position="79"/>
        <end position="101"/>
    </location>
</feature>
<keyword evidence="2 7" id="KW-0690">Ribosome biogenesis</keyword>
<keyword evidence="3 7" id="KW-0698">rRNA processing</keyword>
<feature type="compositionally biased region" description="Basic and acidic residues" evidence="8">
    <location>
        <begin position="397"/>
        <end position="410"/>
    </location>
</feature>
<evidence type="ECO:0000256" key="2">
    <source>
        <dbReference type="ARBA" id="ARBA00022517"/>
    </source>
</evidence>
<evidence type="ECO:0000256" key="8">
    <source>
        <dbReference type="SAM" id="MobiDB-lite"/>
    </source>
</evidence>
<evidence type="ECO:0000256" key="1">
    <source>
        <dbReference type="ARBA" id="ARBA00004604"/>
    </source>
</evidence>
<dbReference type="Proteomes" id="UP001175261">
    <property type="component" value="Unassembled WGS sequence"/>
</dbReference>
<evidence type="ECO:0000256" key="4">
    <source>
        <dbReference type="ARBA" id="ARBA00023242"/>
    </source>
</evidence>
<evidence type="ECO:0000256" key="7">
    <source>
        <dbReference type="PIRNR" id="PIRNR017300"/>
    </source>
</evidence>
<feature type="compositionally biased region" description="Acidic residues" evidence="8">
    <location>
        <begin position="332"/>
        <end position="357"/>
    </location>
</feature>
<proteinExistence type="inferred from homology"/>
<feature type="compositionally biased region" description="Acidic residues" evidence="8">
    <location>
        <begin position="304"/>
        <end position="324"/>
    </location>
</feature>
<dbReference type="AlphaFoldDB" id="A0AA39GG40"/>
<comment type="subcellular location">
    <subcellularLocation>
        <location evidence="1 7">Nucleus</location>
        <location evidence="1 7">Nucleolus</location>
    </subcellularLocation>
</comment>
<name>A0AA39GG40_SARSR</name>
<keyword evidence="5 7" id="KW-0687">Ribonucleoprotein</keyword>
<dbReference type="GO" id="GO:0034457">
    <property type="term" value="C:Mpp10 complex"/>
    <property type="evidence" value="ECO:0007669"/>
    <property type="project" value="UniProtKB-UniRule"/>
</dbReference>
<dbReference type="GO" id="GO:0006364">
    <property type="term" value="P:rRNA processing"/>
    <property type="evidence" value="ECO:0007669"/>
    <property type="project" value="UniProtKB-KW"/>
</dbReference>
<sequence>MAAVAASTSPTLTSTSHTLSGQPLTMPPPTSGSASAEVLALLESLRPANRHSFLQPSASIPTDSLKLVKDTLESFAAQVSDEQQRRIQESRKRKRKGQDDGLREEALKVRKVYIDGFETNQVWQQAKKIIQGVLSHSQNALDEMEERQEAVTMNGNVQQNGDLEDDDDEEALGTDEELVPEDEDNLDDDEDGLSDAELLSGEEDDEEELENGIDVEEEDDGEDDEEEEDDEGSGQEFVEDPHGLNDGFFSIDEFNKQTQWFEEQDARGDPNTDLASDEEEIDWTADPMAPQPKTAKSKKADKAADEEDDDEEQVDEEEDDDDSEGGPTFGDMDLDAPEGDSEEEDFDAAIEDPEDEGGANANEIYYKDFFAPPQKKSTGGRPKKQTRFQPKAPAEGDVERAMEDVKRDLFDESDEESDGDLSDVSAGDPKSRRSAHERRQAKLAEEIRKLEAASIAKREWTLSGEAAAPDRPMNSLLEQDLDFEHGGKPVPVITPEITEDIEAMIKRRILAQEFDEVIRRRPDADVPADTRRGLVAVDDKKSDRGLADIYEEEHVKNSNPDTYVSASDEQLRKEEQEVETLWKNIVSQLDALSSWHYKPKPAAPAISVVSDVATVAMEDAQPATAQGVSASDSRLAPQEIYSASSASASKTAAASGEIVTKGGAPLAREELSREDKARLRRREKERVRKAGGRDAASGRKPLQGKAKIREDTIKDLKKGGVMVINRKGELTDVQGNKPKAVKAVSSGSYKL</sequence>
<feature type="region of interest" description="Disordered" evidence="8">
    <location>
        <begin position="154"/>
        <end position="441"/>
    </location>
</feature>
<dbReference type="InterPro" id="IPR012173">
    <property type="entry name" value="Mpp10"/>
</dbReference>
<protein>
    <recommendedName>
        <fullName evidence="7">U3 small nucleolar ribonucleoprotein protein MPP10</fullName>
    </recommendedName>
</protein>
<comment type="caution">
    <text evidence="9">The sequence shown here is derived from an EMBL/GenBank/DDBJ whole genome shotgun (WGS) entry which is preliminary data.</text>
</comment>
<feature type="region of interest" description="Disordered" evidence="8">
    <location>
        <begin position="1"/>
        <end position="35"/>
    </location>
</feature>
<organism evidence="9 10">
    <name type="scientific">Sarocladium strictum</name>
    <name type="common">Black bundle disease fungus</name>
    <name type="synonym">Acremonium strictum</name>
    <dbReference type="NCBI Taxonomy" id="5046"/>
    <lineage>
        <taxon>Eukaryota</taxon>
        <taxon>Fungi</taxon>
        <taxon>Dikarya</taxon>
        <taxon>Ascomycota</taxon>
        <taxon>Pezizomycotina</taxon>
        <taxon>Sordariomycetes</taxon>
        <taxon>Hypocreomycetidae</taxon>
        <taxon>Hypocreales</taxon>
        <taxon>Sarocladiaceae</taxon>
        <taxon>Sarocladium</taxon>
    </lineage>
</organism>
<comment type="function">
    <text evidence="7">Involved in nucleolar processing of pre-18S ribosomal RNA.</text>
</comment>
<evidence type="ECO:0000256" key="6">
    <source>
        <dbReference type="ARBA" id="ARBA00029455"/>
    </source>
</evidence>
<evidence type="ECO:0000313" key="10">
    <source>
        <dbReference type="Proteomes" id="UP001175261"/>
    </source>
</evidence>
<reference evidence="9" key="1">
    <citation type="submission" date="2022-10" db="EMBL/GenBank/DDBJ databases">
        <title>Determination and structural analysis of whole genome sequence of Sarocladium strictum F4-1.</title>
        <authorList>
            <person name="Hu L."/>
            <person name="Jiang Y."/>
        </authorList>
    </citation>
    <scope>NUCLEOTIDE SEQUENCE</scope>
    <source>
        <strain evidence="9">F4-1</strain>
    </source>
</reference>
<dbReference type="GO" id="GO:0032040">
    <property type="term" value="C:small-subunit processome"/>
    <property type="evidence" value="ECO:0007669"/>
    <property type="project" value="TreeGrafter"/>
</dbReference>